<comment type="caution">
    <text evidence="5">The sequence shown here is derived from an EMBL/GenBank/DDBJ whole genome shotgun (WGS) entry which is preliminary data.</text>
</comment>
<sequence>MLPAAMTVIRAIVTDIEGTTSSISFVKDVLFPYARKRLPAYVETHGDRPEVQHWLHEAAKEAGIIEASRQEIIELLLRWIDEDRKSTALKALQGMIWQEGYETGEYRSHMYPEVSARLHAWRGEGLHLYVYSSGSVQAQKLLFRHTESGDLTPLFAGYFDTETGPKREQVSYQRIVEAIGERPEHVLFLSDVEQELDAARAAGLQTGWLLRPPLELPPQPKHPAYTSFDAIQP</sequence>
<dbReference type="SFLD" id="SFLDG01133">
    <property type="entry name" value="C1.5.4:_Enolase-phosphatase_Li"/>
    <property type="match status" value="1"/>
</dbReference>
<evidence type="ECO:0000256" key="3">
    <source>
        <dbReference type="ARBA" id="ARBA00023167"/>
    </source>
</evidence>
<dbReference type="SFLD" id="SFLDF00044">
    <property type="entry name" value="enolase-phosphatase"/>
    <property type="match status" value="1"/>
</dbReference>
<dbReference type="NCBIfam" id="TIGR01549">
    <property type="entry name" value="HAD-SF-IA-v1"/>
    <property type="match status" value="1"/>
</dbReference>
<dbReference type="InterPro" id="IPR023214">
    <property type="entry name" value="HAD_sf"/>
</dbReference>
<evidence type="ECO:0000256" key="4">
    <source>
        <dbReference type="HAMAP-Rule" id="MF_01681"/>
    </source>
</evidence>
<comment type="function">
    <text evidence="4">Bifunctional enzyme that catalyzes the enolization of 2,3-diketo-5-methylthiopentyl-1-phosphate (DK-MTP-1-P) into the intermediate 2-hydroxy-3-keto-5-methylthiopentenyl-1-phosphate (HK-MTPenyl-1-P), which is then dephosphorylated to form the acireductone 1,2-dihydroxy-3-keto-5-methylthiopentene (DHK-MTPene).</text>
</comment>
<dbReference type="EC" id="3.1.3.77" evidence="4"/>
<comment type="subunit">
    <text evidence="4">Monomer.</text>
</comment>
<dbReference type="EMBL" id="BSOA01000039">
    <property type="protein sequence ID" value="GLQ89612.1"/>
    <property type="molecule type" value="Genomic_DNA"/>
</dbReference>
<keyword evidence="6" id="KW-1185">Reference proteome</keyword>
<keyword evidence="4" id="KW-0460">Magnesium</keyword>
<comment type="pathway">
    <text evidence="4">Amino-acid biosynthesis; L-methionine biosynthesis via salvage pathway; L-methionine from S-methyl-5-thio-alpha-D-ribose 1-phosphate: step 4/6.</text>
</comment>
<evidence type="ECO:0000256" key="1">
    <source>
        <dbReference type="ARBA" id="ARBA00022605"/>
    </source>
</evidence>
<dbReference type="Gene3D" id="1.10.720.60">
    <property type="match status" value="1"/>
</dbReference>
<dbReference type="Proteomes" id="UP001156627">
    <property type="component" value="Unassembled WGS sequence"/>
</dbReference>
<comment type="catalytic activity">
    <reaction evidence="4">
        <text>5-methylsulfanyl-2,3-dioxopentyl phosphate + H2O = 1,2-dihydroxy-5-(methylsulfanyl)pent-1-en-3-one + phosphate</text>
        <dbReference type="Rhea" id="RHEA:21700"/>
        <dbReference type="ChEBI" id="CHEBI:15377"/>
        <dbReference type="ChEBI" id="CHEBI:43474"/>
        <dbReference type="ChEBI" id="CHEBI:49252"/>
        <dbReference type="ChEBI" id="CHEBI:58828"/>
        <dbReference type="EC" id="3.1.3.77"/>
    </reaction>
</comment>
<reference evidence="6" key="1">
    <citation type="journal article" date="2019" name="Int. J. Syst. Evol. Microbiol.">
        <title>The Global Catalogue of Microorganisms (GCM) 10K type strain sequencing project: providing services to taxonomists for standard genome sequencing and annotation.</title>
        <authorList>
            <consortium name="The Broad Institute Genomics Platform"/>
            <consortium name="The Broad Institute Genome Sequencing Center for Infectious Disease"/>
            <person name="Wu L."/>
            <person name="Ma J."/>
        </authorList>
    </citation>
    <scope>NUCLEOTIDE SEQUENCE [LARGE SCALE GENOMIC DNA]</scope>
    <source>
        <strain evidence="6">NBRC 111981</strain>
    </source>
</reference>
<dbReference type="InterPro" id="IPR023943">
    <property type="entry name" value="Enolase-ppase_E1"/>
</dbReference>
<keyword evidence="1 4" id="KW-0028">Amino-acid biosynthesis</keyword>
<comment type="similarity">
    <text evidence="4">Belongs to the HAD-like hydrolase superfamily. MasA/MtnC family.</text>
</comment>
<dbReference type="SFLD" id="SFLDS00003">
    <property type="entry name" value="Haloacid_Dehalogenase"/>
    <property type="match status" value="1"/>
</dbReference>
<dbReference type="PANTHER" id="PTHR20371">
    <property type="entry name" value="ENOLASE-PHOSPHATASE E1"/>
    <property type="match status" value="1"/>
</dbReference>
<protein>
    <recommendedName>
        <fullName evidence="4">Enolase-phosphatase E1</fullName>
        <ecNumber evidence="4">3.1.3.77</ecNumber>
    </recommendedName>
    <alternativeName>
        <fullName evidence="4">2,3-diketo-5-methylthio-1-phosphopentane phosphatase</fullName>
    </alternativeName>
</protein>
<dbReference type="InterPro" id="IPR036412">
    <property type="entry name" value="HAD-like_sf"/>
</dbReference>
<gene>
    <name evidence="4 5" type="primary">mtnC</name>
    <name evidence="5" type="ORF">GCM10007898_31870</name>
</gene>
<dbReference type="CDD" id="cd01629">
    <property type="entry name" value="HAD_EP"/>
    <property type="match status" value="1"/>
</dbReference>
<organism evidence="5 6">
    <name type="scientific">Dyella flagellata</name>
    <dbReference type="NCBI Taxonomy" id="1867833"/>
    <lineage>
        <taxon>Bacteria</taxon>
        <taxon>Pseudomonadati</taxon>
        <taxon>Pseudomonadota</taxon>
        <taxon>Gammaproteobacteria</taxon>
        <taxon>Lysobacterales</taxon>
        <taxon>Rhodanobacteraceae</taxon>
        <taxon>Dyella</taxon>
    </lineage>
</organism>
<keyword evidence="3 4" id="KW-0486">Methionine biosynthesis</keyword>
<comment type="pathway">
    <text evidence="4">Amino-acid biosynthesis; L-methionine biosynthesis via salvage pathway; L-methionine from S-methyl-5-thio-alpha-D-ribose 1-phosphate: step 3/6.</text>
</comment>
<evidence type="ECO:0000256" key="2">
    <source>
        <dbReference type="ARBA" id="ARBA00022801"/>
    </source>
</evidence>
<dbReference type="SFLD" id="SFLDG01129">
    <property type="entry name" value="C1.5:_HAD__Beta-PGM__Phosphata"/>
    <property type="match status" value="1"/>
</dbReference>
<comment type="cofactor">
    <cofactor evidence="4">
        <name>Mg(2+)</name>
        <dbReference type="ChEBI" id="CHEBI:18420"/>
    </cofactor>
    <text evidence="4">Binds 1 Mg(2+) ion per subunit.</text>
</comment>
<dbReference type="InterPro" id="IPR006439">
    <property type="entry name" value="HAD-SF_hydro_IA"/>
</dbReference>
<evidence type="ECO:0000313" key="6">
    <source>
        <dbReference type="Proteomes" id="UP001156627"/>
    </source>
</evidence>
<dbReference type="HAMAP" id="MF_01681">
    <property type="entry name" value="Salvage_MtnC"/>
    <property type="match status" value="1"/>
</dbReference>
<dbReference type="NCBIfam" id="TIGR01691">
    <property type="entry name" value="enolase-ppase"/>
    <property type="match status" value="1"/>
</dbReference>
<dbReference type="PRINTS" id="PR00413">
    <property type="entry name" value="HADHALOGNASE"/>
</dbReference>
<dbReference type="Gene3D" id="3.40.50.1000">
    <property type="entry name" value="HAD superfamily/HAD-like"/>
    <property type="match status" value="1"/>
</dbReference>
<evidence type="ECO:0000313" key="5">
    <source>
        <dbReference type="EMBL" id="GLQ89612.1"/>
    </source>
</evidence>
<accession>A0ABQ5XF70</accession>
<name>A0ABQ5XF70_9GAMM</name>
<dbReference type="Pfam" id="PF00702">
    <property type="entry name" value="Hydrolase"/>
    <property type="match status" value="1"/>
</dbReference>
<dbReference type="PANTHER" id="PTHR20371:SF1">
    <property type="entry name" value="ENOLASE-PHOSPHATASE E1"/>
    <property type="match status" value="1"/>
</dbReference>
<dbReference type="SUPFAM" id="SSF56784">
    <property type="entry name" value="HAD-like"/>
    <property type="match status" value="1"/>
</dbReference>
<keyword evidence="4" id="KW-0479">Metal-binding</keyword>
<proteinExistence type="inferred from homology"/>
<keyword evidence="2 4" id="KW-0378">Hydrolase</keyword>